<comment type="caution">
    <text evidence="3">The sequence shown here is derived from an EMBL/GenBank/DDBJ whole genome shotgun (WGS) entry which is preliminary data.</text>
</comment>
<dbReference type="EMBL" id="DVOE01000058">
    <property type="protein sequence ID" value="HIU98973.1"/>
    <property type="molecule type" value="Genomic_DNA"/>
</dbReference>
<feature type="binding site" evidence="2">
    <location>
        <position position="161"/>
    </location>
    <ligand>
        <name>ATP</name>
        <dbReference type="ChEBI" id="CHEBI:30616"/>
    </ligand>
</feature>
<comment type="subcellular location">
    <subcellularLocation>
        <location evidence="2">Cytoplasm</location>
    </subcellularLocation>
</comment>
<protein>
    <recommendedName>
        <fullName evidence="2">tRNA(Met) cytidine acetate ligase</fullName>
        <ecNumber evidence="2">6.3.4.-</ecNumber>
    </recommendedName>
</protein>
<dbReference type="GO" id="GO:0005737">
    <property type="term" value="C:cytoplasm"/>
    <property type="evidence" value="ECO:0007669"/>
    <property type="project" value="UniProtKB-SubCell"/>
</dbReference>
<keyword evidence="2" id="KW-0963">Cytoplasm</keyword>
<organism evidence="3 4">
    <name type="scientific">Candidatus Limadaptatus stercoripullorum</name>
    <dbReference type="NCBI Taxonomy" id="2840846"/>
    <lineage>
        <taxon>Bacteria</taxon>
        <taxon>Bacillati</taxon>
        <taxon>Bacillota</taxon>
        <taxon>Clostridia</taxon>
        <taxon>Eubacteriales</taxon>
        <taxon>Candidatus Limadaptatus</taxon>
    </lineage>
</organism>
<dbReference type="GO" id="GO:0005524">
    <property type="term" value="F:ATP binding"/>
    <property type="evidence" value="ECO:0007669"/>
    <property type="project" value="UniProtKB-KW"/>
</dbReference>
<keyword evidence="2" id="KW-0694">RNA-binding</keyword>
<gene>
    <name evidence="2" type="primary">tmcAL</name>
    <name evidence="3" type="ORF">IAC73_03925</name>
</gene>
<dbReference type="GO" id="GO:0000049">
    <property type="term" value="F:tRNA binding"/>
    <property type="evidence" value="ECO:0007669"/>
    <property type="project" value="UniProtKB-KW"/>
</dbReference>
<evidence type="ECO:0000256" key="2">
    <source>
        <dbReference type="HAMAP-Rule" id="MF_01539"/>
    </source>
</evidence>
<dbReference type="Gene3D" id="3.40.50.620">
    <property type="entry name" value="HUPs"/>
    <property type="match status" value="1"/>
</dbReference>
<name>A0A9D1SWC7_9FIRM</name>
<accession>A0A9D1SWC7</accession>
<dbReference type="GO" id="GO:0016879">
    <property type="term" value="F:ligase activity, forming carbon-nitrogen bonds"/>
    <property type="evidence" value="ECO:0007669"/>
    <property type="project" value="UniProtKB-UniRule"/>
</dbReference>
<dbReference type="EC" id="6.3.4.-" evidence="2"/>
<dbReference type="InterPro" id="IPR014729">
    <property type="entry name" value="Rossmann-like_a/b/a_fold"/>
</dbReference>
<keyword evidence="2" id="KW-0547">Nucleotide-binding</keyword>
<dbReference type="PANTHER" id="PTHR37825:SF1">
    <property type="entry name" value="TRNA(MET) CYTIDINE ACETATE LIGASE"/>
    <property type="match status" value="1"/>
</dbReference>
<dbReference type="SUPFAM" id="SSF52374">
    <property type="entry name" value="Nucleotidylyl transferase"/>
    <property type="match status" value="1"/>
</dbReference>
<evidence type="ECO:0000256" key="1">
    <source>
        <dbReference type="ARBA" id="ARBA00022694"/>
    </source>
</evidence>
<comment type="catalytic activity">
    <reaction evidence="2">
        <text>cytidine(34) in elongator tRNA(Met) + acetate + ATP = N(4)-acetylcytidine(34) in elongator tRNA(Met) + AMP + diphosphate</text>
        <dbReference type="Rhea" id="RHEA:58144"/>
        <dbReference type="Rhea" id="RHEA-COMP:10693"/>
        <dbReference type="Rhea" id="RHEA-COMP:10694"/>
        <dbReference type="ChEBI" id="CHEBI:30089"/>
        <dbReference type="ChEBI" id="CHEBI:30616"/>
        <dbReference type="ChEBI" id="CHEBI:33019"/>
        <dbReference type="ChEBI" id="CHEBI:74900"/>
        <dbReference type="ChEBI" id="CHEBI:82748"/>
        <dbReference type="ChEBI" id="CHEBI:456215"/>
    </reaction>
</comment>
<dbReference type="HAMAP" id="MF_01539">
    <property type="entry name" value="TmcAL"/>
    <property type="match status" value="1"/>
</dbReference>
<reference evidence="3" key="2">
    <citation type="journal article" date="2021" name="PeerJ">
        <title>Extensive microbial diversity within the chicken gut microbiome revealed by metagenomics and culture.</title>
        <authorList>
            <person name="Gilroy R."/>
            <person name="Ravi A."/>
            <person name="Getino M."/>
            <person name="Pursley I."/>
            <person name="Horton D.L."/>
            <person name="Alikhan N.F."/>
            <person name="Baker D."/>
            <person name="Gharbi K."/>
            <person name="Hall N."/>
            <person name="Watson M."/>
            <person name="Adriaenssens E.M."/>
            <person name="Foster-Nyarko E."/>
            <person name="Jarju S."/>
            <person name="Secka A."/>
            <person name="Antonio M."/>
            <person name="Oren A."/>
            <person name="Chaudhuri R.R."/>
            <person name="La Ragione R."/>
            <person name="Hildebrand F."/>
            <person name="Pallen M.J."/>
        </authorList>
    </citation>
    <scope>NUCLEOTIDE SEQUENCE</scope>
    <source>
        <strain evidence="3">10406</strain>
    </source>
</reference>
<keyword evidence="2" id="KW-0820">tRNA-binding</keyword>
<dbReference type="Pfam" id="PF05636">
    <property type="entry name" value="HIGH_NTase1"/>
    <property type="match status" value="1"/>
</dbReference>
<feature type="binding site" evidence="2">
    <location>
        <position position="101"/>
    </location>
    <ligand>
        <name>ATP</name>
        <dbReference type="ChEBI" id="CHEBI:30616"/>
    </ligand>
</feature>
<reference evidence="3" key="1">
    <citation type="submission" date="2020-10" db="EMBL/GenBank/DDBJ databases">
        <authorList>
            <person name="Gilroy R."/>
        </authorList>
    </citation>
    <scope>NUCLEOTIDE SEQUENCE</scope>
    <source>
        <strain evidence="3">10406</strain>
    </source>
</reference>
<comment type="similarity">
    <text evidence="2">Belongs to the TmcAL family.</text>
</comment>
<comment type="function">
    <text evidence="2">Catalyzes the formation of N(4)-acetylcytidine (ac(4)C) at the wobble position of elongator tRNA(Met), using acetate and ATP as substrates. First activates an acetate ion to form acetyladenylate (Ac-AMP) and then transfers the acetyl group to tRNA to form ac(4)C34.</text>
</comment>
<proteinExistence type="inferred from homology"/>
<dbReference type="Proteomes" id="UP000886857">
    <property type="component" value="Unassembled WGS sequence"/>
</dbReference>
<keyword evidence="2" id="KW-0436">Ligase</keyword>
<feature type="binding site" evidence="2">
    <location>
        <position position="186"/>
    </location>
    <ligand>
        <name>ATP</name>
        <dbReference type="ChEBI" id="CHEBI:30616"/>
    </ligand>
</feature>
<keyword evidence="1 2" id="KW-0819">tRNA processing</keyword>
<feature type="binding site" evidence="2">
    <location>
        <begin position="7"/>
        <end position="20"/>
    </location>
    <ligand>
        <name>ATP</name>
        <dbReference type="ChEBI" id="CHEBI:30616"/>
    </ligand>
</feature>
<sequence>MKITAVIAEYNPFHNGHLKMLKKARRDTKPDALVVVMSGSFTQRGDIAVADKYTRAAWAIEAGADLVIELPTVYTLSPAKRFAEGALKTLSMLGEFTLCFGTETKELEELSYVAEFMRSESHDMKVMLKSYLSDGYSVAKSQSLALERISPDIANLVQSPNNILGVEYIKAGAKYGGKVSFHSIERKPDNNRTIISSTKIRALAEEGKDFSAFVPPYVTATAAAAEKYGTVSTYALRTKSADELAEIANISEGMENRIARSEFNNFAEFLRLTTRRYTRSTIKRIAACATAGVTKALSELADAEKPYTTVLAASDKKKNALFSLLASSDGWFFFKPSDCPEGHPVRPLIDLDERASKIQKLCQGIKTEG</sequence>
<dbReference type="PANTHER" id="PTHR37825">
    <property type="entry name" value="TRNA(MET) CYTIDINE ACETATE LIGASE"/>
    <property type="match status" value="1"/>
</dbReference>
<dbReference type="AlphaFoldDB" id="A0A9D1SWC7"/>
<evidence type="ECO:0000313" key="3">
    <source>
        <dbReference type="EMBL" id="HIU98973.1"/>
    </source>
</evidence>
<evidence type="ECO:0000313" key="4">
    <source>
        <dbReference type="Proteomes" id="UP000886857"/>
    </source>
</evidence>
<dbReference type="InterPro" id="IPR008513">
    <property type="entry name" value="tRNA(Met)_cyd_acetate_ligase"/>
</dbReference>
<keyword evidence="2" id="KW-0067">ATP-binding</keyword>
<dbReference type="GO" id="GO:0006400">
    <property type="term" value="P:tRNA modification"/>
    <property type="evidence" value="ECO:0007669"/>
    <property type="project" value="UniProtKB-UniRule"/>
</dbReference>
<comment type="caution">
    <text evidence="2">Lacks conserved residue(s) required for the propagation of feature annotation.</text>
</comment>